<keyword evidence="2" id="KW-1185">Reference proteome</keyword>
<dbReference type="RefSeq" id="WP_224044993.1">
    <property type="nucleotide sequence ID" value="NZ_CAJZAT010000215.1"/>
</dbReference>
<organism evidence="1 2">
    <name type="scientific">Paraburkholderia unamae</name>
    <dbReference type="NCBI Taxonomy" id="219649"/>
    <lineage>
        <taxon>Bacteria</taxon>
        <taxon>Pseudomonadati</taxon>
        <taxon>Pseudomonadota</taxon>
        <taxon>Betaproteobacteria</taxon>
        <taxon>Burkholderiales</taxon>
        <taxon>Burkholderiaceae</taxon>
        <taxon>Paraburkholderia</taxon>
    </lineage>
</organism>
<gene>
    <name evidence="1" type="ORF">C7402_101244</name>
</gene>
<dbReference type="Proteomes" id="UP000245712">
    <property type="component" value="Unassembled WGS sequence"/>
</dbReference>
<reference evidence="1 2" key="1">
    <citation type="submission" date="2018-05" db="EMBL/GenBank/DDBJ databases">
        <title>Genomic Encyclopedia of Type Strains, Phase IV (KMG-V): Genome sequencing to study the core and pangenomes of soil and plant-associated prokaryotes.</title>
        <authorList>
            <person name="Whitman W."/>
        </authorList>
    </citation>
    <scope>NUCLEOTIDE SEQUENCE [LARGE SCALE GENOMIC DNA]</scope>
    <source>
        <strain evidence="1 2">SCZa-39</strain>
    </source>
</reference>
<proteinExistence type="predicted"/>
<protein>
    <submittedName>
        <fullName evidence="1">Uncharacterized protein</fullName>
    </submittedName>
</protein>
<dbReference type="EMBL" id="QEOB01000001">
    <property type="protein sequence ID" value="PVX97533.1"/>
    <property type="molecule type" value="Genomic_DNA"/>
</dbReference>
<evidence type="ECO:0000313" key="1">
    <source>
        <dbReference type="EMBL" id="PVX97533.1"/>
    </source>
</evidence>
<sequence length="161" mass="18160">MKSRDLAGHKTALKRLPHMPSFKQLKRGKLPRPFHKIGGPRYFATGLIPVSHSHSVLFIWGDGEILTDTKFYGYLLCGLPNGSWSPLLEFHWHPSHKGIHIKVPCNTNLDYTNRLLPGAPELALKSTRTFDPRIPSDRSHLITVFCKATGITLGRADDLWN</sequence>
<accession>A0ABX5KZB4</accession>
<evidence type="ECO:0000313" key="2">
    <source>
        <dbReference type="Proteomes" id="UP000245712"/>
    </source>
</evidence>
<name>A0ABX5KZB4_9BURK</name>
<comment type="caution">
    <text evidence="1">The sequence shown here is derived from an EMBL/GenBank/DDBJ whole genome shotgun (WGS) entry which is preliminary data.</text>
</comment>